<dbReference type="SMART" id="SM00487">
    <property type="entry name" value="DEXDc"/>
    <property type="match status" value="1"/>
</dbReference>
<dbReference type="SMART" id="SM00490">
    <property type="entry name" value="HELICc"/>
    <property type="match status" value="1"/>
</dbReference>
<comment type="caution">
    <text evidence="7">The sequence shown here is derived from an EMBL/GenBank/DDBJ whole genome shotgun (WGS) entry which is preliminary data.</text>
</comment>
<evidence type="ECO:0000259" key="6">
    <source>
        <dbReference type="PROSITE" id="PS51194"/>
    </source>
</evidence>
<dbReference type="InterPro" id="IPR001650">
    <property type="entry name" value="Helicase_C-like"/>
</dbReference>
<dbReference type="GO" id="GO:0004386">
    <property type="term" value="F:helicase activity"/>
    <property type="evidence" value="ECO:0007669"/>
    <property type="project" value="UniProtKB-KW"/>
</dbReference>
<feature type="domain" description="Helicase ATP-binding" evidence="5">
    <location>
        <begin position="50"/>
        <end position="200"/>
    </location>
</feature>
<evidence type="ECO:0000256" key="3">
    <source>
        <dbReference type="ARBA" id="ARBA00022806"/>
    </source>
</evidence>
<dbReference type="Gene3D" id="3.40.50.300">
    <property type="entry name" value="P-loop containing nucleotide triphosphate hydrolases"/>
    <property type="match status" value="2"/>
</dbReference>
<dbReference type="PANTHER" id="PTHR11274">
    <property type="entry name" value="RAD25/XP-B DNA REPAIR HELICASE"/>
    <property type="match status" value="1"/>
</dbReference>
<dbReference type="PROSITE" id="PS51192">
    <property type="entry name" value="HELICASE_ATP_BIND_1"/>
    <property type="match status" value="1"/>
</dbReference>
<gene>
    <name evidence="7" type="ORF">BS297_10520</name>
</gene>
<evidence type="ECO:0000256" key="2">
    <source>
        <dbReference type="ARBA" id="ARBA00022801"/>
    </source>
</evidence>
<evidence type="ECO:0000313" key="8">
    <source>
        <dbReference type="Proteomes" id="UP000325576"/>
    </source>
</evidence>
<dbReference type="Pfam" id="PF00271">
    <property type="entry name" value="Helicase_C"/>
    <property type="match status" value="1"/>
</dbReference>
<dbReference type="Proteomes" id="UP000325576">
    <property type="component" value="Unassembled WGS sequence"/>
</dbReference>
<evidence type="ECO:0000256" key="1">
    <source>
        <dbReference type="ARBA" id="ARBA00022741"/>
    </source>
</evidence>
<evidence type="ECO:0000256" key="4">
    <source>
        <dbReference type="ARBA" id="ARBA00022840"/>
    </source>
</evidence>
<keyword evidence="4" id="KW-0067">ATP-binding</keyword>
<proteinExistence type="predicted"/>
<dbReference type="PANTHER" id="PTHR11274:SF0">
    <property type="entry name" value="GENERAL TRANSCRIPTION AND DNA REPAIR FACTOR IIH HELICASE SUBUNIT XPB"/>
    <property type="match status" value="1"/>
</dbReference>
<reference evidence="7 8" key="1">
    <citation type="journal article" date="2017" name="Poromechanics V (2013)">
        <title>Genomic Characterization of the Arsenic-Tolerant Actinobacterium, &lt;i&gt;Rhodococcus erythropolis&lt;/i&gt; S43.</title>
        <authorList>
            <person name="Retamal-Morales G."/>
            <person name="Mehnert M."/>
            <person name="Schwabe R."/>
            <person name="Tischler D."/>
            <person name="Schloemann M."/>
            <person name="Levican G.J."/>
        </authorList>
    </citation>
    <scope>NUCLEOTIDE SEQUENCE [LARGE SCALE GENOMIC DNA]</scope>
    <source>
        <strain evidence="7 8">S43</strain>
    </source>
</reference>
<dbReference type="GO" id="GO:0005524">
    <property type="term" value="F:ATP binding"/>
    <property type="evidence" value="ECO:0007669"/>
    <property type="project" value="UniProtKB-KW"/>
</dbReference>
<dbReference type="InterPro" id="IPR050615">
    <property type="entry name" value="ATP-dep_DNA_Helicase"/>
</dbReference>
<accession>A0A5N5E4R1</accession>
<dbReference type="GO" id="GO:0003677">
    <property type="term" value="F:DNA binding"/>
    <property type="evidence" value="ECO:0007669"/>
    <property type="project" value="InterPro"/>
</dbReference>
<dbReference type="AlphaFoldDB" id="A0A5N5E4R1"/>
<dbReference type="EMBL" id="MRBO01000334">
    <property type="protein sequence ID" value="KAB2585408.1"/>
    <property type="molecule type" value="Genomic_DNA"/>
</dbReference>
<evidence type="ECO:0008006" key="9">
    <source>
        <dbReference type="Google" id="ProtNLM"/>
    </source>
</evidence>
<name>A0A5N5E4R1_RHOER</name>
<protein>
    <recommendedName>
        <fullName evidence="9">DEAD/DEAH box helicase</fullName>
    </recommendedName>
</protein>
<feature type="domain" description="Helicase C-terminal" evidence="6">
    <location>
        <begin position="306"/>
        <end position="468"/>
    </location>
</feature>
<dbReference type="GO" id="GO:0016787">
    <property type="term" value="F:hydrolase activity"/>
    <property type="evidence" value="ECO:0007669"/>
    <property type="project" value="UniProtKB-KW"/>
</dbReference>
<evidence type="ECO:0000259" key="5">
    <source>
        <dbReference type="PROSITE" id="PS51192"/>
    </source>
</evidence>
<dbReference type="Pfam" id="PF04851">
    <property type="entry name" value="ResIII"/>
    <property type="match status" value="1"/>
</dbReference>
<evidence type="ECO:0000313" key="7">
    <source>
        <dbReference type="EMBL" id="KAB2585408.1"/>
    </source>
</evidence>
<organism evidence="7 8">
    <name type="scientific">Rhodococcus erythropolis</name>
    <name type="common">Arthrobacter picolinophilus</name>
    <dbReference type="NCBI Taxonomy" id="1833"/>
    <lineage>
        <taxon>Bacteria</taxon>
        <taxon>Bacillati</taxon>
        <taxon>Actinomycetota</taxon>
        <taxon>Actinomycetes</taxon>
        <taxon>Mycobacteriales</taxon>
        <taxon>Nocardiaceae</taxon>
        <taxon>Rhodococcus</taxon>
        <taxon>Rhodococcus erythropolis group</taxon>
    </lineage>
</organism>
<dbReference type="InterPro" id="IPR027417">
    <property type="entry name" value="P-loop_NTPase"/>
</dbReference>
<dbReference type="InterPro" id="IPR014001">
    <property type="entry name" value="Helicase_ATP-bd"/>
</dbReference>
<keyword evidence="3" id="KW-0347">Helicase</keyword>
<keyword evidence="1" id="KW-0547">Nucleotide-binding</keyword>
<sequence>MERILFDHPDVFDHDGGMSRKWHVLSGRAFPIARNYLEQPLRKWQEHALQEWIVAGRGGVVEAVTGTGKTAVGVAAIADAYSRGLRSLVLVPGIDLMEQWHSVLQRAVPNTKIGRRGDKFRDTLVSHRILISTVQSAVRGESFPATSGCLLVADEVHRYGASAFVRALTDDFQERLGLTATYERSDDSIDTILSPYFGSTIDGCDYRRGYEEGILAPVRVVNIAVQFTPKERHDYEDADERARSARTKLINNCGIPAEPFGLFMQEVDRLSNDENAGPATFLARKFMKAFNDRRSILAQSHAKLDLLRQIGSAMRGPARSILFSETVAAAEAAAAMIADQGVAAEAMTSGMKPAERAALLGRFRVGEVVALATPRLLDEGIDVPEAELGLILAASRSRRQMVQRMGRIIRPKHDGRHAIFAIVYVEGTSEDPASGAHETFLRQILDIADEVRSVSGADAAALLRRWLLERPEDVEMNIAAEVLDAAVKSDPTEFDPDHAAVTASESNSWTKEAILDVFDDFEGLATWDELIELLPDDEIRRTLMAGNLEGRVSWTLVDGVLVGDGGQDRTSRKDRVARLWALRDTRAAIAPNPGLKQLRCAANGTPLESVSLQRLAELWESLAGSSSQVLESRVDHSAPGVEVVADKPPKQAVVRPSDQELRALIEAIEAQGGRATLVENSRRTALTVIGSDGIRRVARVLAPTAGDWFASKDDGNRSLDDTHATSWIFVDPSEQPQAHYICSAFDISRSVRNEIDEWMIANPGLTRQLHPIPRSIVVSGRDRWDYIGCGTGGVAKTNIAVPRIALTSPLPKTPAKHATNSNSVGQNSLSLRASTRKVVVRTLATKNSIRIYMDVEGYRVVALYDQVGGGVKVTRAAGFQVLEGRTFADPGGAATAAKSVIAGDDVECNGWIDWIVDDGSGISLAQSVGKGR</sequence>
<keyword evidence="2" id="KW-0378">Hydrolase</keyword>
<dbReference type="InterPro" id="IPR006935">
    <property type="entry name" value="Helicase/UvrB_N"/>
</dbReference>
<dbReference type="CDD" id="cd17926">
    <property type="entry name" value="DEXHc_RE"/>
    <property type="match status" value="1"/>
</dbReference>
<dbReference type="SUPFAM" id="SSF52540">
    <property type="entry name" value="P-loop containing nucleoside triphosphate hydrolases"/>
    <property type="match status" value="1"/>
</dbReference>
<dbReference type="PROSITE" id="PS51194">
    <property type="entry name" value="HELICASE_CTER"/>
    <property type="match status" value="1"/>
</dbReference>